<feature type="compositionally biased region" description="Polar residues" evidence="1">
    <location>
        <begin position="709"/>
        <end position="727"/>
    </location>
</feature>
<dbReference type="AlphaFoldDB" id="A0A226DX36"/>
<evidence type="ECO:0000259" key="2">
    <source>
        <dbReference type="Pfam" id="PF16064"/>
    </source>
</evidence>
<dbReference type="Proteomes" id="UP000198287">
    <property type="component" value="Unassembled WGS sequence"/>
</dbReference>
<feature type="domain" description="DUF4806" evidence="2">
    <location>
        <begin position="587"/>
        <end position="670"/>
    </location>
</feature>
<sequence>MNDGNPTLRDLLTILESSGMSTAKENVLRKTSISRPEFLDYEEPDHIPRPAEMLAASEIFYDNQSLLVYGEIGVGKTYFVKRLLNIYLDVMPDSPRKITLWIDFNNFSSSLLEICTKLGISCEGRRTYDLVITLINSQPDFVVLDGFSLAHKACGKYFAYCQKFQKEYYYKLIVITEDKEECADFDLAIQIEPFDADQALKFVPQASTFPHEIIEYCDGNAALLNIFRRLVHDEVYSPQSPAKILSRLVALGAKHVSPIFKQELEAVIPNTEADEGYEGEESNGTIVKKSSLFAELQRKIAAKSMSQDIEQKIIPSSLKEKSPLLLDAKLQQFLEKQKAKEDSSHAPVDIDNFPTNSLGLKIDQSNSTHAIVHFPSDDTVEIVPTSWLNDQATHCQFPPTGEKGVKKIKKRSGAPLNHWAVYEAAVLKYFESYETTAAEKLPRAITGNKFSDSEIHSGTRTKISSSTLPAILLVPPTTNPPEIISALGQDNDNEGTTYFILPGYDGNLILVSPEGQTQGITPSTTNSIPGSNNSIKYCTAKNLNFMIDNQDFYAQNQHGRQLNNILNLLNTRGNDLPEIEDLLFSFPGQFFPLRTLASLDSLEQMLKGLAPRRELNNVLLGSGGDNLEECLELMARYLCSDELLSRPSYQGRSGKKSFLIYPQLNQAIFESLSTKLVPCLLQENLLMKPYQKFLKRAADRYMKKMKASPSFTPLNPENTVGQNNETP</sequence>
<keyword evidence="4" id="KW-1185">Reference proteome</keyword>
<dbReference type="OrthoDB" id="6784356at2759"/>
<evidence type="ECO:0000256" key="1">
    <source>
        <dbReference type="SAM" id="MobiDB-lite"/>
    </source>
</evidence>
<feature type="region of interest" description="Disordered" evidence="1">
    <location>
        <begin position="706"/>
        <end position="727"/>
    </location>
</feature>
<organism evidence="3 4">
    <name type="scientific">Folsomia candida</name>
    <name type="common">Springtail</name>
    <dbReference type="NCBI Taxonomy" id="158441"/>
    <lineage>
        <taxon>Eukaryota</taxon>
        <taxon>Metazoa</taxon>
        <taxon>Ecdysozoa</taxon>
        <taxon>Arthropoda</taxon>
        <taxon>Hexapoda</taxon>
        <taxon>Collembola</taxon>
        <taxon>Entomobryomorpha</taxon>
        <taxon>Isotomoidea</taxon>
        <taxon>Isotomidae</taxon>
        <taxon>Proisotominae</taxon>
        <taxon>Folsomia</taxon>
    </lineage>
</organism>
<proteinExistence type="predicted"/>
<reference evidence="3 4" key="1">
    <citation type="submission" date="2015-12" db="EMBL/GenBank/DDBJ databases">
        <title>The genome of Folsomia candida.</title>
        <authorList>
            <person name="Faddeeva A."/>
            <person name="Derks M.F."/>
            <person name="Anvar Y."/>
            <person name="Smit S."/>
            <person name="Van Straalen N."/>
            <person name="Roelofs D."/>
        </authorList>
    </citation>
    <scope>NUCLEOTIDE SEQUENCE [LARGE SCALE GENOMIC DNA]</scope>
    <source>
        <strain evidence="3 4">VU population</strain>
        <tissue evidence="3">Whole body</tissue>
    </source>
</reference>
<dbReference type="EMBL" id="LNIX01000011">
    <property type="protein sequence ID" value="OXA48766.1"/>
    <property type="molecule type" value="Genomic_DNA"/>
</dbReference>
<protein>
    <recommendedName>
        <fullName evidence="2">DUF4806 domain-containing protein</fullName>
    </recommendedName>
</protein>
<dbReference type="SUPFAM" id="SSF52540">
    <property type="entry name" value="P-loop containing nucleoside triphosphate hydrolases"/>
    <property type="match status" value="1"/>
</dbReference>
<gene>
    <name evidence="3" type="ORF">Fcan01_16632</name>
</gene>
<dbReference type="InterPro" id="IPR032071">
    <property type="entry name" value="DUF4806"/>
</dbReference>
<dbReference type="Pfam" id="PF16064">
    <property type="entry name" value="DUF4806"/>
    <property type="match status" value="1"/>
</dbReference>
<name>A0A226DX36_FOLCA</name>
<accession>A0A226DX36</accession>
<comment type="caution">
    <text evidence="3">The sequence shown here is derived from an EMBL/GenBank/DDBJ whole genome shotgun (WGS) entry which is preliminary data.</text>
</comment>
<dbReference type="InterPro" id="IPR027417">
    <property type="entry name" value="P-loop_NTPase"/>
</dbReference>
<evidence type="ECO:0000313" key="4">
    <source>
        <dbReference type="Proteomes" id="UP000198287"/>
    </source>
</evidence>
<evidence type="ECO:0000313" key="3">
    <source>
        <dbReference type="EMBL" id="OXA48766.1"/>
    </source>
</evidence>